<feature type="compositionally biased region" description="Polar residues" evidence="1">
    <location>
        <begin position="31"/>
        <end position="54"/>
    </location>
</feature>
<feature type="compositionally biased region" description="Low complexity" evidence="1">
    <location>
        <begin position="1"/>
        <end position="15"/>
    </location>
</feature>
<dbReference type="Proteomes" id="UP000663850">
    <property type="component" value="Unassembled WGS sequence"/>
</dbReference>
<dbReference type="EMBL" id="CAJMWZ010002469">
    <property type="protein sequence ID" value="CAE6456081.1"/>
    <property type="molecule type" value="Genomic_DNA"/>
</dbReference>
<gene>
    <name evidence="2" type="ORF">RDB_LOCUS45784</name>
</gene>
<evidence type="ECO:0000313" key="3">
    <source>
        <dbReference type="Proteomes" id="UP000663850"/>
    </source>
</evidence>
<feature type="compositionally biased region" description="Basic residues" evidence="1">
    <location>
        <begin position="104"/>
        <end position="113"/>
    </location>
</feature>
<accession>A0A8H3BH04</accession>
<evidence type="ECO:0000313" key="2">
    <source>
        <dbReference type="EMBL" id="CAE6456081.1"/>
    </source>
</evidence>
<name>A0A8H3BH04_9AGAM</name>
<evidence type="ECO:0000256" key="1">
    <source>
        <dbReference type="SAM" id="MobiDB-lite"/>
    </source>
</evidence>
<feature type="compositionally biased region" description="Acidic residues" evidence="1">
    <location>
        <begin position="68"/>
        <end position="97"/>
    </location>
</feature>
<proteinExistence type="predicted"/>
<dbReference type="AlphaFoldDB" id="A0A8H3BH04"/>
<protein>
    <submittedName>
        <fullName evidence="2">Uncharacterized protein</fullName>
    </submittedName>
</protein>
<comment type="caution">
    <text evidence="2">The sequence shown here is derived from an EMBL/GenBank/DDBJ whole genome shotgun (WGS) entry which is preliminary data.</text>
</comment>
<sequence length="267" mass="30019">MPPKRSASAKSAAPPARKRSRRVVSDDENTPTRSLVSKASTAPKNPMTPSSAPRTSLRKTKTNVPRDDTDEGEGEDEDEDEDEDAEEEDAEEEDEDTNPAPVSKGRKANKTKSKPSITEKDAFSRGFFRVLKPVTNVYYNKESNLIRLRCVEYNTQKSTIEAKSQYFDSRKQYIMALSEEEAQMTDDSLALFRKARADETALALLKVQKDFKALEVSQAKYESDKCNMQTTLEKRNDEEVDRKANAQNAVRLARLAGIRNRMIDGGV</sequence>
<feature type="region of interest" description="Disordered" evidence="1">
    <location>
        <begin position="1"/>
        <end position="117"/>
    </location>
</feature>
<organism evidence="2 3">
    <name type="scientific">Rhizoctonia solani</name>
    <dbReference type="NCBI Taxonomy" id="456999"/>
    <lineage>
        <taxon>Eukaryota</taxon>
        <taxon>Fungi</taxon>
        <taxon>Dikarya</taxon>
        <taxon>Basidiomycota</taxon>
        <taxon>Agaricomycotina</taxon>
        <taxon>Agaricomycetes</taxon>
        <taxon>Cantharellales</taxon>
        <taxon>Ceratobasidiaceae</taxon>
        <taxon>Rhizoctonia</taxon>
    </lineage>
</organism>
<reference evidence="2" key="1">
    <citation type="submission" date="2021-01" db="EMBL/GenBank/DDBJ databases">
        <authorList>
            <person name="Kaushik A."/>
        </authorList>
    </citation>
    <scope>NUCLEOTIDE SEQUENCE</scope>
    <source>
        <strain evidence="2">Type strain: AG8-Rh-89/</strain>
    </source>
</reference>